<reference evidence="16 17" key="1">
    <citation type="submission" date="2020-08" db="EMBL/GenBank/DDBJ databases">
        <title>Plant Genome Project.</title>
        <authorList>
            <person name="Zhang R.-G."/>
        </authorList>
    </citation>
    <scope>NUCLEOTIDE SEQUENCE [LARGE SCALE GENOMIC DNA]</scope>
    <source>
        <tissue evidence="16">Rhizome</tissue>
    </source>
</reference>
<keyword evidence="3 12" id="KW-0813">Transport</keyword>
<evidence type="ECO:0000256" key="10">
    <source>
        <dbReference type="ARBA" id="ARBA00023128"/>
    </source>
</evidence>
<dbReference type="GO" id="GO:0005744">
    <property type="term" value="C:TIM23 mitochondrial import inner membrane translocase complex"/>
    <property type="evidence" value="ECO:0007669"/>
    <property type="project" value="UniProtKB-UniRule"/>
</dbReference>
<keyword evidence="13" id="KW-0175">Coiled coil</keyword>
<dbReference type="CDD" id="cd07521">
    <property type="entry name" value="HAD_FCP1-like"/>
    <property type="match status" value="1"/>
</dbReference>
<dbReference type="InterPro" id="IPR036412">
    <property type="entry name" value="HAD-like_sf"/>
</dbReference>
<evidence type="ECO:0000256" key="9">
    <source>
        <dbReference type="ARBA" id="ARBA00023010"/>
    </source>
</evidence>
<dbReference type="Gene3D" id="3.40.50.1000">
    <property type="entry name" value="HAD superfamily/HAD-like"/>
    <property type="match status" value="1"/>
</dbReference>
<keyword evidence="8 12" id="KW-1133">Transmembrane helix</keyword>
<dbReference type="PANTHER" id="PTHR12210">
    <property type="entry name" value="DULLARD PROTEIN PHOSPHATASE"/>
    <property type="match status" value="1"/>
</dbReference>
<dbReference type="SMART" id="SM00577">
    <property type="entry name" value="CPDc"/>
    <property type="match status" value="1"/>
</dbReference>
<gene>
    <name evidence="16" type="ORF">ZIOFF_029191</name>
</gene>
<feature type="region of interest" description="Disordered" evidence="14">
    <location>
        <begin position="22"/>
        <end position="65"/>
    </location>
</feature>
<keyword evidence="11 12" id="KW-0472">Membrane</keyword>
<evidence type="ECO:0000256" key="3">
    <source>
        <dbReference type="ARBA" id="ARBA00022448"/>
    </source>
</evidence>
<dbReference type="Pfam" id="PF03031">
    <property type="entry name" value="NIF"/>
    <property type="match status" value="1"/>
</dbReference>
<evidence type="ECO:0000256" key="7">
    <source>
        <dbReference type="ARBA" id="ARBA00022946"/>
    </source>
</evidence>
<evidence type="ECO:0000259" key="15">
    <source>
        <dbReference type="PROSITE" id="PS50969"/>
    </source>
</evidence>
<comment type="subcellular location">
    <subcellularLocation>
        <location evidence="1 12">Mitochondrion inner membrane</location>
        <topology evidence="1 12">Single-pass membrane protein</topology>
    </subcellularLocation>
</comment>
<evidence type="ECO:0000256" key="14">
    <source>
        <dbReference type="SAM" id="MobiDB-lite"/>
    </source>
</evidence>
<evidence type="ECO:0000256" key="4">
    <source>
        <dbReference type="ARBA" id="ARBA00022692"/>
    </source>
</evidence>
<dbReference type="Proteomes" id="UP000734854">
    <property type="component" value="Unassembled WGS sequence"/>
</dbReference>
<evidence type="ECO:0000313" key="16">
    <source>
        <dbReference type="EMBL" id="KAG6511136.1"/>
    </source>
</evidence>
<dbReference type="InterPro" id="IPR023214">
    <property type="entry name" value="HAD_sf"/>
</dbReference>
<comment type="function">
    <text evidence="12">Essential component of the TIM23 complex, a complex that mediates the translocation of transit peptide-containing proteins across the mitochondrial inner membrane.</text>
</comment>
<proteinExistence type="inferred from homology"/>
<keyword evidence="9 12" id="KW-0811">Translocation</keyword>
<evidence type="ECO:0000313" key="17">
    <source>
        <dbReference type="Proteomes" id="UP000734854"/>
    </source>
</evidence>
<keyword evidence="5" id="KW-0999">Mitochondrion inner membrane</keyword>
<evidence type="ECO:0000256" key="11">
    <source>
        <dbReference type="ARBA" id="ARBA00023136"/>
    </source>
</evidence>
<feature type="compositionally biased region" description="Pro residues" evidence="14">
    <location>
        <begin position="45"/>
        <end position="61"/>
    </location>
</feature>
<keyword evidence="4 12" id="KW-0812">Transmembrane</keyword>
<name>A0A8J5LAE3_ZINOF</name>
<comment type="subunit">
    <text evidence="12">Component of the TIM23 complex.</text>
</comment>
<evidence type="ECO:0000256" key="13">
    <source>
        <dbReference type="SAM" id="Coils"/>
    </source>
</evidence>
<feature type="domain" description="FCP1 homology" evidence="15">
    <location>
        <begin position="168"/>
        <end position="337"/>
    </location>
</feature>
<dbReference type="EMBL" id="JACMSC010000008">
    <property type="protein sequence ID" value="KAG6511136.1"/>
    <property type="molecule type" value="Genomic_DNA"/>
</dbReference>
<evidence type="ECO:0000256" key="1">
    <source>
        <dbReference type="ARBA" id="ARBA00004434"/>
    </source>
</evidence>
<evidence type="ECO:0000256" key="8">
    <source>
        <dbReference type="ARBA" id="ARBA00022989"/>
    </source>
</evidence>
<keyword evidence="17" id="KW-1185">Reference proteome</keyword>
<accession>A0A8J5LAE3</accession>
<evidence type="ECO:0000256" key="6">
    <source>
        <dbReference type="ARBA" id="ARBA00022927"/>
    </source>
</evidence>
<dbReference type="InterPro" id="IPR004274">
    <property type="entry name" value="FCP1_dom"/>
</dbReference>
<dbReference type="InterPro" id="IPR050365">
    <property type="entry name" value="TIM50"/>
</dbReference>
<protein>
    <recommendedName>
        <fullName evidence="12">Mitochondrial import inner membrane translocase subunit TIM50</fullName>
    </recommendedName>
</protein>
<dbReference type="FunFam" id="3.40.50.1000:FF:000019">
    <property type="entry name" value="Mitochondrial import inner membrane translocase subunit TIM50"/>
    <property type="match status" value="1"/>
</dbReference>
<dbReference type="PROSITE" id="PS50969">
    <property type="entry name" value="FCP1"/>
    <property type="match status" value="1"/>
</dbReference>
<keyword evidence="10 12" id="KW-0496">Mitochondrion</keyword>
<comment type="caution">
    <text evidence="16">The sequence shown here is derived from an EMBL/GenBank/DDBJ whole genome shotgun (WGS) entry which is preliminary data.</text>
</comment>
<organism evidence="16 17">
    <name type="scientific">Zingiber officinale</name>
    <name type="common">Ginger</name>
    <name type="synonym">Amomum zingiber</name>
    <dbReference type="NCBI Taxonomy" id="94328"/>
    <lineage>
        <taxon>Eukaryota</taxon>
        <taxon>Viridiplantae</taxon>
        <taxon>Streptophyta</taxon>
        <taxon>Embryophyta</taxon>
        <taxon>Tracheophyta</taxon>
        <taxon>Spermatophyta</taxon>
        <taxon>Magnoliopsida</taxon>
        <taxon>Liliopsida</taxon>
        <taxon>Zingiberales</taxon>
        <taxon>Zingiberaceae</taxon>
        <taxon>Zingiber</taxon>
    </lineage>
</organism>
<evidence type="ECO:0000256" key="2">
    <source>
        <dbReference type="ARBA" id="ARBA00006344"/>
    </source>
</evidence>
<keyword evidence="6 12" id="KW-0653">Protein transport</keyword>
<sequence length="432" mass="49588">MASRFARSRLLPFPVKRRSECRALNVPTAPAKEPLASSDVLFSDQPPPSFSSSTQPPPPPTSSVAARRSWGILKFGSFAALTAAFGTTAYASYAYSLEELEQKANTLREKAKGLGGDDESSFQFIIFTSTVPVKALDLYLDLRRAIEDQVQEFTEPSSEKLLPDLHPQEQHVFTLVLDLNETLVYPDWKRDRGWRTFKRPGVDAFLEHLGKLYEIVVYSDQQNVFVDPVIERLDQKGYIRYRLSRAATKYVDGKHYRVIPWLLQNCFCLMLLYFLIFRLEFFQDLAKLNRDPSRVIYVSGHALESSLQPENSVPIKPWKLENDDTVLLDLIPFLEYVAVHRPADIRQVLASFQGHDIASEFIERSKEYQRYALHSICTKYNRPYWYSGFRRLTDDKRKCKNRNSTAVSGGVRDVKQLERSLPNTHVLIMSSS</sequence>
<evidence type="ECO:0000256" key="12">
    <source>
        <dbReference type="RuleBase" id="RU365079"/>
    </source>
</evidence>
<feature type="coiled-coil region" evidence="13">
    <location>
        <begin position="90"/>
        <end position="117"/>
    </location>
</feature>
<comment type="similarity">
    <text evidence="2 12">Belongs to the TIM50 family.</text>
</comment>
<feature type="transmembrane region" description="Helical" evidence="12">
    <location>
        <begin position="258"/>
        <end position="277"/>
    </location>
</feature>
<dbReference type="GO" id="GO:0015031">
    <property type="term" value="P:protein transport"/>
    <property type="evidence" value="ECO:0007669"/>
    <property type="project" value="UniProtKB-KW"/>
</dbReference>
<dbReference type="AlphaFoldDB" id="A0A8J5LAE3"/>
<dbReference type="SUPFAM" id="SSF56784">
    <property type="entry name" value="HAD-like"/>
    <property type="match status" value="1"/>
</dbReference>
<evidence type="ECO:0000256" key="5">
    <source>
        <dbReference type="ARBA" id="ARBA00022792"/>
    </source>
</evidence>
<keyword evidence="7 12" id="KW-0809">Transit peptide</keyword>